<dbReference type="NCBIfam" id="TIGR02595">
    <property type="entry name" value="PEP_CTERM"/>
    <property type="match status" value="1"/>
</dbReference>
<evidence type="ECO:0000259" key="1">
    <source>
        <dbReference type="Pfam" id="PF07589"/>
    </source>
</evidence>
<evidence type="ECO:0000313" key="3">
    <source>
        <dbReference type="Proteomes" id="UP000316649"/>
    </source>
</evidence>
<dbReference type="OrthoDB" id="9179883at2"/>
<sequence length="238" mass="25872">MFMRRIIQMKMARKLIFTLMFVSIFFTGNAQAVYLNNSNISVALGSSMTAEPFSNRTTAASLASVIDAPSAIAKEYHTQTTHVWVSGGSLELDFDFGTEYDLTTLHFWNYWGEGYDVDNIAFTFFDDAMLLVGTLDVVNPFLGGYLETGPFSDSTPLSAQNYVLNFPTEVQFVNAVLTGSNGEVDFNNIGFTGQLSICATNPSLPQCASQVPVPGTALLLAAGLAGIGFRRHRSKITA</sequence>
<dbReference type="InterPro" id="IPR013424">
    <property type="entry name" value="Ice-binding_C"/>
</dbReference>
<dbReference type="AlphaFoldDB" id="A0A557RZ45"/>
<dbReference type="Proteomes" id="UP000316649">
    <property type="component" value="Unassembled WGS sequence"/>
</dbReference>
<keyword evidence="3" id="KW-1185">Reference proteome</keyword>
<dbReference type="Pfam" id="PF07589">
    <property type="entry name" value="PEP-CTERM"/>
    <property type="match status" value="1"/>
</dbReference>
<feature type="domain" description="Ice-binding protein C-terminal" evidence="1">
    <location>
        <begin position="210"/>
        <end position="231"/>
    </location>
</feature>
<reference evidence="2 3" key="1">
    <citation type="submission" date="2019-07" db="EMBL/GenBank/DDBJ databases">
        <title>The pathways for chlorine oxyanion respiration interact through the shared metabolite chlorate.</title>
        <authorList>
            <person name="Barnum T.P."/>
            <person name="Cheng Y."/>
            <person name="Hill K.A."/>
            <person name="Lucas L.N."/>
            <person name="Carlson H.K."/>
            <person name="Coates J.D."/>
        </authorList>
    </citation>
    <scope>NUCLEOTIDE SEQUENCE [LARGE SCALE GENOMIC DNA]</scope>
    <source>
        <strain evidence="2 3">BK-1</strain>
    </source>
</reference>
<gene>
    <name evidence="2" type="ORF">FHP88_16205</name>
</gene>
<proteinExistence type="predicted"/>
<dbReference type="EMBL" id="VMNH01000024">
    <property type="protein sequence ID" value="TVO70430.1"/>
    <property type="molecule type" value="Genomic_DNA"/>
</dbReference>
<accession>A0A557RZ45</accession>
<name>A0A557RZ45_9GAMM</name>
<organism evidence="2 3">
    <name type="scientific">Sedimenticola selenatireducens</name>
    <dbReference type="NCBI Taxonomy" id="191960"/>
    <lineage>
        <taxon>Bacteria</taxon>
        <taxon>Pseudomonadati</taxon>
        <taxon>Pseudomonadota</taxon>
        <taxon>Gammaproteobacteria</taxon>
        <taxon>Chromatiales</taxon>
        <taxon>Sedimenticolaceae</taxon>
        <taxon>Sedimenticola</taxon>
    </lineage>
</organism>
<protein>
    <submittedName>
        <fullName evidence="2">PEP-CTERM sorting domain-containing protein</fullName>
    </submittedName>
</protein>
<comment type="caution">
    <text evidence="2">The sequence shown here is derived from an EMBL/GenBank/DDBJ whole genome shotgun (WGS) entry which is preliminary data.</text>
</comment>
<evidence type="ECO:0000313" key="2">
    <source>
        <dbReference type="EMBL" id="TVO70430.1"/>
    </source>
</evidence>